<keyword evidence="2" id="KW-1185">Reference proteome</keyword>
<comment type="caution">
    <text evidence="1">The sequence shown here is derived from an EMBL/GenBank/DDBJ whole genome shotgun (WGS) entry which is preliminary data.</text>
</comment>
<gene>
    <name evidence="1" type="ORF">LLUT_LOCUS4288</name>
</gene>
<evidence type="ECO:0000313" key="1">
    <source>
        <dbReference type="EMBL" id="CAL0303228.1"/>
    </source>
</evidence>
<dbReference type="EMBL" id="CAXHTB010000003">
    <property type="protein sequence ID" value="CAL0303228.1"/>
    <property type="molecule type" value="Genomic_DNA"/>
</dbReference>
<proteinExistence type="predicted"/>
<reference evidence="1 2" key="1">
    <citation type="submission" date="2024-03" db="EMBL/GenBank/DDBJ databases">
        <authorList>
            <person name="Martinez-Hernandez J."/>
        </authorList>
    </citation>
    <scope>NUCLEOTIDE SEQUENCE [LARGE SCALE GENOMIC DNA]</scope>
</reference>
<protein>
    <submittedName>
        <fullName evidence="1">Uncharacterized protein</fullName>
    </submittedName>
</protein>
<dbReference type="AlphaFoldDB" id="A0AAV1W220"/>
<organism evidence="1 2">
    <name type="scientific">Lupinus luteus</name>
    <name type="common">European yellow lupine</name>
    <dbReference type="NCBI Taxonomy" id="3873"/>
    <lineage>
        <taxon>Eukaryota</taxon>
        <taxon>Viridiplantae</taxon>
        <taxon>Streptophyta</taxon>
        <taxon>Embryophyta</taxon>
        <taxon>Tracheophyta</taxon>
        <taxon>Spermatophyta</taxon>
        <taxon>Magnoliopsida</taxon>
        <taxon>eudicotyledons</taxon>
        <taxon>Gunneridae</taxon>
        <taxon>Pentapetalae</taxon>
        <taxon>rosids</taxon>
        <taxon>fabids</taxon>
        <taxon>Fabales</taxon>
        <taxon>Fabaceae</taxon>
        <taxon>Papilionoideae</taxon>
        <taxon>50 kb inversion clade</taxon>
        <taxon>genistoids sensu lato</taxon>
        <taxon>core genistoids</taxon>
        <taxon>Genisteae</taxon>
        <taxon>Lupinus</taxon>
    </lineage>
</organism>
<evidence type="ECO:0000313" key="2">
    <source>
        <dbReference type="Proteomes" id="UP001497480"/>
    </source>
</evidence>
<sequence length="132" mass="14599">MREIERGIEDNESKRERGRRKGVAAIYRSFFLKASAQEGSMVHALGDFFDEDLSAKGSMAQAHDELESSAKGNIVRTLGDFANEDLFGKGSMARAQDKEQKQLLSSGELGRGAFLFAYEHSIVAPLWVLLAM</sequence>
<name>A0AAV1W220_LUPLU</name>
<dbReference type="Proteomes" id="UP001497480">
    <property type="component" value="Unassembled WGS sequence"/>
</dbReference>
<accession>A0AAV1W220</accession>